<organism evidence="2 3">
    <name type="scientific">Flemingia macrophylla</name>
    <dbReference type="NCBI Taxonomy" id="520843"/>
    <lineage>
        <taxon>Eukaryota</taxon>
        <taxon>Viridiplantae</taxon>
        <taxon>Streptophyta</taxon>
        <taxon>Embryophyta</taxon>
        <taxon>Tracheophyta</taxon>
        <taxon>Spermatophyta</taxon>
        <taxon>Magnoliopsida</taxon>
        <taxon>eudicotyledons</taxon>
        <taxon>Gunneridae</taxon>
        <taxon>Pentapetalae</taxon>
        <taxon>rosids</taxon>
        <taxon>fabids</taxon>
        <taxon>Fabales</taxon>
        <taxon>Fabaceae</taxon>
        <taxon>Papilionoideae</taxon>
        <taxon>50 kb inversion clade</taxon>
        <taxon>NPAAA clade</taxon>
        <taxon>indigoferoid/millettioid clade</taxon>
        <taxon>Phaseoleae</taxon>
        <taxon>Flemingia</taxon>
    </lineage>
</organism>
<reference evidence="2 3" key="1">
    <citation type="submission" date="2024-08" db="EMBL/GenBank/DDBJ databases">
        <title>Insights into the chromosomal genome structure of Flemingia macrophylla.</title>
        <authorList>
            <person name="Ding Y."/>
            <person name="Zhao Y."/>
            <person name="Bi W."/>
            <person name="Wu M."/>
            <person name="Zhao G."/>
            <person name="Gong Y."/>
            <person name="Li W."/>
            <person name="Zhang P."/>
        </authorList>
    </citation>
    <scope>NUCLEOTIDE SEQUENCE [LARGE SCALE GENOMIC DNA]</scope>
    <source>
        <strain evidence="2">DYQJB</strain>
        <tissue evidence="2">Leaf</tissue>
    </source>
</reference>
<evidence type="ECO:0000313" key="3">
    <source>
        <dbReference type="Proteomes" id="UP001603857"/>
    </source>
</evidence>
<evidence type="ECO:0000313" key="2">
    <source>
        <dbReference type="EMBL" id="KAL2327938.1"/>
    </source>
</evidence>
<feature type="transmembrane region" description="Helical" evidence="1">
    <location>
        <begin position="26"/>
        <end position="48"/>
    </location>
</feature>
<dbReference type="AlphaFoldDB" id="A0ABD1LWN9"/>
<sequence length="59" mass="6637">MVDELVKLGAQNFLKLSFASYPVGSFYNLPLVVVFTACIQLASGWIFLHGFRSYQAKHL</sequence>
<protein>
    <submittedName>
        <fullName evidence="2">Uncharacterized protein</fullName>
    </submittedName>
</protein>
<gene>
    <name evidence="2" type="ORF">Fmac_021365</name>
</gene>
<accession>A0ABD1LWN9</accession>
<evidence type="ECO:0000256" key="1">
    <source>
        <dbReference type="SAM" id="Phobius"/>
    </source>
</evidence>
<keyword evidence="1" id="KW-0472">Membrane</keyword>
<keyword evidence="1" id="KW-0812">Transmembrane</keyword>
<dbReference type="Proteomes" id="UP001603857">
    <property type="component" value="Unassembled WGS sequence"/>
</dbReference>
<dbReference type="EMBL" id="JBGMDY010000007">
    <property type="protein sequence ID" value="KAL2327938.1"/>
    <property type="molecule type" value="Genomic_DNA"/>
</dbReference>
<comment type="caution">
    <text evidence="2">The sequence shown here is derived from an EMBL/GenBank/DDBJ whole genome shotgun (WGS) entry which is preliminary data.</text>
</comment>
<name>A0ABD1LWN9_9FABA</name>
<keyword evidence="3" id="KW-1185">Reference proteome</keyword>
<keyword evidence="1" id="KW-1133">Transmembrane helix</keyword>
<proteinExistence type="predicted"/>